<feature type="region of interest" description="Disordered" evidence="1">
    <location>
        <begin position="1"/>
        <end position="38"/>
    </location>
</feature>
<protein>
    <submittedName>
        <fullName evidence="2">Uncharacterized protein</fullName>
    </submittedName>
</protein>
<dbReference type="AlphaFoldDB" id="A0A5M3M8G9"/>
<feature type="compositionally biased region" description="Polar residues" evidence="1">
    <location>
        <begin position="22"/>
        <end position="31"/>
    </location>
</feature>
<feature type="region of interest" description="Disordered" evidence="1">
    <location>
        <begin position="210"/>
        <end position="240"/>
    </location>
</feature>
<proteinExistence type="predicted"/>
<gene>
    <name evidence="2" type="ORF">CONPUDRAFT_77156</name>
</gene>
<dbReference type="EMBL" id="JH711588">
    <property type="protein sequence ID" value="EIW75469.1"/>
    <property type="molecule type" value="Genomic_DNA"/>
</dbReference>
<accession>A0A5M3M8G9</accession>
<evidence type="ECO:0000313" key="2">
    <source>
        <dbReference type="EMBL" id="EIW75469.1"/>
    </source>
</evidence>
<dbReference type="RefSeq" id="XP_007774191.1">
    <property type="nucleotide sequence ID" value="XM_007776001.1"/>
</dbReference>
<dbReference type="KEGG" id="cput:CONPUDRAFT_77156"/>
<feature type="region of interest" description="Disordered" evidence="1">
    <location>
        <begin position="56"/>
        <end position="198"/>
    </location>
</feature>
<feature type="compositionally biased region" description="Acidic residues" evidence="1">
    <location>
        <begin position="59"/>
        <end position="69"/>
    </location>
</feature>
<dbReference type="GeneID" id="19209580"/>
<comment type="caution">
    <text evidence="2">The sequence shown here is derived from an EMBL/GenBank/DDBJ whole genome shotgun (WGS) entry which is preliminary data.</text>
</comment>
<sequence>MNPRGRRSRGRGSTTSDRPEQNPDQGRQGSKSKVVGSQLAPGAVVYKTDTARQLGAVGDDADDASEWDWEGQGKSLAEKREDLPVSRSQWQEMKARERNVSTEHRNDNRDVVASMVAAHLRRQNQGARAEDTAGNPSSSQNDAALPLRGEDDIADAPASFSIFALGGSFDDSDDDNDDDGEPNNDEVNVKGNPLTSVNDAEKLQDYWTGQTDYSEPAPSQPSDADMSTIFGPTPSTPVSHRDQHAHVAEAAPERDVPPDAVVGGLGLMTPVNMTNVEFRNAVLSRMMAEHMHTNSAFILNAFVDHMLLRLEPVRGETAEETIDSLIGVLNRGEAPLQAVFPMLQDGHQGGWTSQSINAAIRHLSLLFMFDGAGRHSVSGESAGQ</sequence>
<organism evidence="2 3">
    <name type="scientific">Coniophora puteana (strain RWD-64-598)</name>
    <name type="common">Brown rot fungus</name>
    <dbReference type="NCBI Taxonomy" id="741705"/>
    <lineage>
        <taxon>Eukaryota</taxon>
        <taxon>Fungi</taxon>
        <taxon>Dikarya</taxon>
        <taxon>Basidiomycota</taxon>
        <taxon>Agaricomycotina</taxon>
        <taxon>Agaricomycetes</taxon>
        <taxon>Agaricomycetidae</taxon>
        <taxon>Boletales</taxon>
        <taxon>Coniophorineae</taxon>
        <taxon>Coniophoraceae</taxon>
        <taxon>Coniophora</taxon>
    </lineage>
</organism>
<name>A0A5M3M8G9_CONPW</name>
<reference evidence="3" key="1">
    <citation type="journal article" date="2012" name="Science">
        <title>The Paleozoic origin of enzymatic lignin decomposition reconstructed from 31 fungal genomes.</title>
        <authorList>
            <person name="Floudas D."/>
            <person name="Binder M."/>
            <person name="Riley R."/>
            <person name="Barry K."/>
            <person name="Blanchette R.A."/>
            <person name="Henrissat B."/>
            <person name="Martinez A.T."/>
            <person name="Otillar R."/>
            <person name="Spatafora J.W."/>
            <person name="Yadav J.S."/>
            <person name="Aerts A."/>
            <person name="Benoit I."/>
            <person name="Boyd A."/>
            <person name="Carlson A."/>
            <person name="Copeland A."/>
            <person name="Coutinho P.M."/>
            <person name="de Vries R.P."/>
            <person name="Ferreira P."/>
            <person name="Findley K."/>
            <person name="Foster B."/>
            <person name="Gaskell J."/>
            <person name="Glotzer D."/>
            <person name="Gorecki P."/>
            <person name="Heitman J."/>
            <person name="Hesse C."/>
            <person name="Hori C."/>
            <person name="Igarashi K."/>
            <person name="Jurgens J.A."/>
            <person name="Kallen N."/>
            <person name="Kersten P."/>
            <person name="Kohler A."/>
            <person name="Kuees U."/>
            <person name="Kumar T.K.A."/>
            <person name="Kuo A."/>
            <person name="LaButti K."/>
            <person name="Larrondo L.F."/>
            <person name="Lindquist E."/>
            <person name="Ling A."/>
            <person name="Lombard V."/>
            <person name="Lucas S."/>
            <person name="Lundell T."/>
            <person name="Martin R."/>
            <person name="McLaughlin D.J."/>
            <person name="Morgenstern I."/>
            <person name="Morin E."/>
            <person name="Murat C."/>
            <person name="Nagy L.G."/>
            <person name="Nolan M."/>
            <person name="Ohm R.A."/>
            <person name="Patyshakuliyeva A."/>
            <person name="Rokas A."/>
            <person name="Ruiz-Duenas F.J."/>
            <person name="Sabat G."/>
            <person name="Salamov A."/>
            <person name="Samejima M."/>
            <person name="Schmutz J."/>
            <person name="Slot J.C."/>
            <person name="St John F."/>
            <person name="Stenlid J."/>
            <person name="Sun H."/>
            <person name="Sun S."/>
            <person name="Syed K."/>
            <person name="Tsang A."/>
            <person name="Wiebenga A."/>
            <person name="Young D."/>
            <person name="Pisabarro A."/>
            <person name="Eastwood D.C."/>
            <person name="Martin F."/>
            <person name="Cullen D."/>
            <person name="Grigoriev I.V."/>
            <person name="Hibbett D.S."/>
        </authorList>
    </citation>
    <scope>NUCLEOTIDE SEQUENCE [LARGE SCALE GENOMIC DNA]</scope>
    <source>
        <strain evidence="3">RWD-64-598 SS2</strain>
    </source>
</reference>
<keyword evidence="3" id="KW-1185">Reference proteome</keyword>
<evidence type="ECO:0000313" key="3">
    <source>
        <dbReference type="Proteomes" id="UP000053558"/>
    </source>
</evidence>
<evidence type="ECO:0000256" key="1">
    <source>
        <dbReference type="SAM" id="MobiDB-lite"/>
    </source>
</evidence>
<feature type="compositionally biased region" description="Basic residues" evidence="1">
    <location>
        <begin position="1"/>
        <end position="10"/>
    </location>
</feature>
<feature type="compositionally biased region" description="Basic and acidic residues" evidence="1">
    <location>
        <begin position="93"/>
        <end position="110"/>
    </location>
</feature>
<dbReference type="Proteomes" id="UP000053558">
    <property type="component" value="Unassembled WGS sequence"/>
</dbReference>
<feature type="compositionally biased region" description="Acidic residues" evidence="1">
    <location>
        <begin position="170"/>
        <end position="184"/>
    </location>
</feature>